<dbReference type="VEuPathDB" id="FungiDB:F9C07_3047"/>
<dbReference type="EMBL" id="CP044622">
    <property type="protein sequence ID" value="QRD82035.1"/>
    <property type="molecule type" value="Genomic_DNA"/>
</dbReference>
<evidence type="ECO:0000313" key="2">
    <source>
        <dbReference type="Proteomes" id="UP000596276"/>
    </source>
</evidence>
<gene>
    <name evidence="1" type="ORF">F9C07_3047</name>
</gene>
<sequence length="56" mass="6050">MTGRKEIRLLDIARSVVLIFKGYSKKGRNGTTPYHVVDHGFGMLSGVSSATQAIGQ</sequence>
<organism evidence="1 2">
    <name type="scientific">Aspergillus flavus (strain ATCC 200026 / FGSC A1120 / IAM 13836 / NRRL 3357 / JCM 12722 / SRRC 167)</name>
    <dbReference type="NCBI Taxonomy" id="332952"/>
    <lineage>
        <taxon>Eukaryota</taxon>
        <taxon>Fungi</taxon>
        <taxon>Dikarya</taxon>
        <taxon>Ascomycota</taxon>
        <taxon>Pezizomycotina</taxon>
        <taxon>Eurotiomycetes</taxon>
        <taxon>Eurotiomycetidae</taxon>
        <taxon>Eurotiales</taxon>
        <taxon>Aspergillaceae</taxon>
        <taxon>Aspergillus</taxon>
        <taxon>Aspergillus subgen. Circumdati</taxon>
    </lineage>
</organism>
<dbReference type="Proteomes" id="UP000596276">
    <property type="component" value="Chromosome 2"/>
</dbReference>
<evidence type="ECO:0000313" key="1">
    <source>
        <dbReference type="EMBL" id="QRD82035.1"/>
    </source>
</evidence>
<proteinExistence type="predicted"/>
<protein>
    <submittedName>
        <fullName evidence="1">Uncharacterized protein</fullName>
    </submittedName>
</protein>
<reference evidence="2" key="1">
    <citation type="journal article" date="2021" name="G3 (Bethesda)">
        <title>Chromosome assembled and annotated genome sequence of Aspergillus flavus NRRL 3357.</title>
        <authorList>
            <person name="Skerker J.M."/>
            <person name="Pianalto K.M."/>
            <person name="Mondo S.J."/>
            <person name="Yang K."/>
            <person name="Arkin A.P."/>
            <person name="Keller N.P."/>
            <person name="Grigoriev I.V."/>
            <person name="Louise Glass N.L."/>
        </authorList>
    </citation>
    <scope>NUCLEOTIDE SEQUENCE [LARGE SCALE GENOMIC DNA]</scope>
    <source>
        <strain evidence="2">ATCC 200026 / FGSC A1120 / IAM 13836 / NRRL 3357 / JCM 12722 / SRRC 167</strain>
    </source>
</reference>
<keyword evidence="2" id="KW-1185">Reference proteome</keyword>
<dbReference type="AlphaFoldDB" id="A0A7U2ME27"/>
<name>A0A7U2ME27_ASPFN</name>
<accession>A0A7U2ME27</accession>